<dbReference type="Proteomes" id="UP000297597">
    <property type="component" value="Unassembled WGS sequence"/>
</dbReference>
<name>A0A4Y7RST5_9FIRM</name>
<gene>
    <name evidence="2" type="ORF">Pmgp_01367</name>
</gene>
<dbReference type="RefSeq" id="WP_134213231.1">
    <property type="nucleotide sequence ID" value="NZ_QFFZ01000011.1"/>
</dbReference>
<protein>
    <recommendedName>
        <fullName evidence="4">DUF1269 domain-containing protein</fullName>
    </recommendedName>
</protein>
<dbReference type="AlphaFoldDB" id="A0A4Y7RST5"/>
<evidence type="ECO:0000256" key="1">
    <source>
        <dbReference type="SAM" id="Phobius"/>
    </source>
</evidence>
<accession>A0A4Y7RST5</accession>
<keyword evidence="1" id="KW-1133">Transmembrane helix</keyword>
<evidence type="ECO:0000313" key="2">
    <source>
        <dbReference type="EMBL" id="TEB11789.1"/>
    </source>
</evidence>
<keyword evidence="1" id="KW-0812">Transmembrane</keyword>
<comment type="caution">
    <text evidence="2">The sequence shown here is derived from an EMBL/GenBank/DDBJ whole genome shotgun (WGS) entry which is preliminary data.</text>
</comment>
<dbReference type="OrthoDB" id="1683109at2"/>
<reference evidence="2 3" key="1">
    <citation type="journal article" date="2018" name="Environ. Microbiol.">
        <title>Novel energy conservation strategies and behaviour of Pelotomaculum schinkii driving syntrophic propionate catabolism.</title>
        <authorList>
            <person name="Hidalgo-Ahumada C.A.P."/>
            <person name="Nobu M.K."/>
            <person name="Narihiro T."/>
            <person name="Tamaki H."/>
            <person name="Liu W.T."/>
            <person name="Kamagata Y."/>
            <person name="Stams A.J.M."/>
            <person name="Imachi H."/>
            <person name="Sousa D.Z."/>
        </authorList>
    </citation>
    <scope>NUCLEOTIDE SEQUENCE [LARGE SCALE GENOMIC DNA]</scope>
    <source>
        <strain evidence="2 3">MGP</strain>
    </source>
</reference>
<dbReference type="EMBL" id="QFFZ01000011">
    <property type="protein sequence ID" value="TEB11789.1"/>
    <property type="molecule type" value="Genomic_DNA"/>
</dbReference>
<evidence type="ECO:0000313" key="3">
    <source>
        <dbReference type="Proteomes" id="UP000297597"/>
    </source>
</evidence>
<proteinExistence type="predicted"/>
<sequence length="152" mass="16564">MHIVASLEQSLFLELAITELEEKGIAKNKIVAVPLKKKAGNSRIFDTIHRADGISLFDGAMILGTVFAILGAIYGTVLKWGPVLWGIIGLFTGFAVGLLLDLLINKRRTAGKKTKPIPAEVVLIINCDREQAEMVEKVLWDNQALGVGRINT</sequence>
<evidence type="ECO:0008006" key="4">
    <source>
        <dbReference type="Google" id="ProtNLM"/>
    </source>
</evidence>
<organism evidence="2 3">
    <name type="scientific">Pelotomaculum propionicicum</name>
    <dbReference type="NCBI Taxonomy" id="258475"/>
    <lineage>
        <taxon>Bacteria</taxon>
        <taxon>Bacillati</taxon>
        <taxon>Bacillota</taxon>
        <taxon>Clostridia</taxon>
        <taxon>Eubacteriales</taxon>
        <taxon>Desulfotomaculaceae</taxon>
        <taxon>Pelotomaculum</taxon>
    </lineage>
</organism>
<keyword evidence="3" id="KW-1185">Reference proteome</keyword>
<feature type="transmembrane region" description="Helical" evidence="1">
    <location>
        <begin position="56"/>
        <end position="77"/>
    </location>
</feature>
<keyword evidence="1" id="KW-0472">Membrane</keyword>
<feature type="transmembrane region" description="Helical" evidence="1">
    <location>
        <begin position="83"/>
        <end position="104"/>
    </location>
</feature>